<dbReference type="EMBL" id="LQPR01000056">
    <property type="protein sequence ID" value="ORW67834.1"/>
    <property type="molecule type" value="Genomic_DNA"/>
</dbReference>
<reference evidence="3 4" key="1">
    <citation type="submission" date="2016-01" db="EMBL/GenBank/DDBJ databases">
        <title>The new phylogeny of the genus Mycobacterium.</title>
        <authorList>
            <person name="Tarcisio F."/>
            <person name="Conor M."/>
            <person name="Antonella G."/>
            <person name="Elisabetta G."/>
            <person name="Giulia F.S."/>
            <person name="Sara T."/>
            <person name="Anna F."/>
            <person name="Clotilde B."/>
            <person name="Roberto B."/>
            <person name="Veronica D.S."/>
            <person name="Fabio R."/>
            <person name="Monica P."/>
            <person name="Olivier J."/>
            <person name="Enrico T."/>
            <person name="Nicola S."/>
        </authorList>
    </citation>
    <scope>NUCLEOTIDE SEQUENCE [LARGE SCALE GENOMIC DNA]</scope>
    <source>
        <strain evidence="3 4">DSM 44616</strain>
    </source>
</reference>
<dbReference type="Proteomes" id="UP000193387">
    <property type="component" value="Unassembled WGS sequence"/>
</dbReference>
<proteinExistence type="predicted"/>
<dbReference type="AlphaFoldDB" id="A0AAJ3NLR1"/>
<keyword evidence="2" id="KW-0472">Membrane</keyword>
<evidence type="ECO:0000313" key="3">
    <source>
        <dbReference type="EMBL" id="ORW67834.1"/>
    </source>
</evidence>
<organism evidence="3 4">
    <name type="scientific">Mycobacterium saskatchewanense</name>
    <dbReference type="NCBI Taxonomy" id="220927"/>
    <lineage>
        <taxon>Bacteria</taxon>
        <taxon>Bacillati</taxon>
        <taxon>Actinomycetota</taxon>
        <taxon>Actinomycetes</taxon>
        <taxon>Mycobacteriales</taxon>
        <taxon>Mycobacteriaceae</taxon>
        <taxon>Mycobacterium</taxon>
        <taxon>Mycobacterium simiae complex</taxon>
    </lineage>
</organism>
<evidence type="ECO:0008006" key="5">
    <source>
        <dbReference type="Google" id="ProtNLM"/>
    </source>
</evidence>
<feature type="compositionally biased region" description="Pro residues" evidence="1">
    <location>
        <begin position="215"/>
        <end position="226"/>
    </location>
</feature>
<evidence type="ECO:0000313" key="4">
    <source>
        <dbReference type="Proteomes" id="UP000193387"/>
    </source>
</evidence>
<feature type="region of interest" description="Disordered" evidence="1">
    <location>
        <begin position="207"/>
        <end position="226"/>
    </location>
</feature>
<keyword evidence="2" id="KW-0812">Transmembrane</keyword>
<gene>
    <name evidence="3" type="ORF">AWC23_01910</name>
</gene>
<feature type="transmembrane region" description="Helical" evidence="2">
    <location>
        <begin position="160"/>
        <end position="193"/>
    </location>
</feature>
<feature type="transmembrane region" description="Helical" evidence="2">
    <location>
        <begin position="98"/>
        <end position="131"/>
    </location>
</feature>
<evidence type="ECO:0000256" key="2">
    <source>
        <dbReference type="SAM" id="Phobius"/>
    </source>
</evidence>
<feature type="transmembrane region" description="Helical" evidence="2">
    <location>
        <begin position="48"/>
        <end position="67"/>
    </location>
</feature>
<keyword evidence="2" id="KW-1133">Transmembrane helix</keyword>
<evidence type="ECO:0000256" key="1">
    <source>
        <dbReference type="SAM" id="MobiDB-lite"/>
    </source>
</evidence>
<name>A0AAJ3NLR1_9MYCO</name>
<sequence>MPLVVATLVYGVLIAIAMGVVGLGQSMGTTTTTSDDDSFSFNTNVGPAGMAVMALGYLIVAVVGALAESAYLSGCFDIADGRAVTIGSFYKPRNFGMVLLASLIVVVLTGIASALCFLPGLILGIFVQFTIPFVIDRSQSAITGLTSSFSTVASNFGNALLVWLVGFALVFVGALACGVGLLVAAPVASLILVYAFRKLTGGQVAPLERQGHQAGPPPGMPPYPAG</sequence>
<accession>A0AAJ3NLR1</accession>
<protein>
    <recommendedName>
        <fullName evidence="5">Proline and glycine rich transmembrane protein</fullName>
    </recommendedName>
</protein>
<keyword evidence="4" id="KW-1185">Reference proteome</keyword>
<comment type="caution">
    <text evidence="3">The sequence shown here is derived from an EMBL/GenBank/DDBJ whole genome shotgun (WGS) entry which is preliminary data.</text>
</comment>